<name>A0A1L8CFS2_9LACO</name>
<sequence>MAQDLLYTDDGDLYISKDSPLYVTGLDEIRQSLNMILMTKKGSWSNENVGIDYDWLIGGFDRNACISSISTSLQQDKRIIDVVLVDPQINPNHTTVDIHIIVNTTLGQLDFWKEVNTDATN</sequence>
<dbReference type="Pfam" id="PF10934">
    <property type="entry name" value="Sheath_initiator"/>
    <property type="match status" value="1"/>
</dbReference>
<dbReference type="AlphaFoldDB" id="A0A1L8CFS2"/>
<dbReference type="Proteomes" id="UP000186588">
    <property type="component" value="Unassembled WGS sequence"/>
</dbReference>
<protein>
    <submittedName>
        <fullName evidence="1">Uncharacterized protein</fullName>
    </submittedName>
</protein>
<dbReference type="RefSeq" id="WP_094750407.1">
    <property type="nucleotide sequence ID" value="NZ_BDDX01000001.1"/>
</dbReference>
<accession>A0A1L8CFS2</accession>
<evidence type="ECO:0000313" key="2">
    <source>
        <dbReference type="Proteomes" id="UP000186588"/>
    </source>
</evidence>
<organism evidence="1 2">
    <name type="scientific">Apilactobacillus kunkeei</name>
    <dbReference type="NCBI Taxonomy" id="148814"/>
    <lineage>
        <taxon>Bacteria</taxon>
        <taxon>Bacillati</taxon>
        <taxon>Bacillota</taxon>
        <taxon>Bacilli</taxon>
        <taxon>Lactobacillales</taxon>
        <taxon>Lactobacillaceae</taxon>
        <taxon>Apilactobacillus</taxon>
    </lineage>
</organism>
<dbReference type="Gene3D" id="3.10.450.40">
    <property type="match status" value="1"/>
</dbReference>
<gene>
    <name evidence="1" type="ORF">FF306_00134</name>
</gene>
<dbReference type="InterPro" id="IPR020288">
    <property type="entry name" value="Sheath_initiator"/>
</dbReference>
<evidence type="ECO:0000313" key="1">
    <source>
        <dbReference type="EMBL" id="GAT90043.1"/>
    </source>
</evidence>
<proteinExistence type="predicted"/>
<dbReference type="EMBL" id="BDDX01000001">
    <property type="protein sequence ID" value="GAT90043.1"/>
    <property type="molecule type" value="Genomic_DNA"/>
</dbReference>
<comment type="caution">
    <text evidence="1">The sequence shown here is derived from an EMBL/GenBank/DDBJ whole genome shotgun (WGS) entry which is preliminary data.</text>
</comment>
<reference evidence="1 2" key="1">
    <citation type="journal article" date="2016" name="Syst. Appl. Microbiol.">
        <title>Genomic characterization of a fructophilic bee symbiont Lactobacillus kunkeei reveals its niche-specific adaptation.</title>
        <authorList>
            <person name="Maeno S."/>
            <person name="Tanizawa Y."/>
            <person name="Kanesaki Y."/>
            <person name="Kubota E."/>
            <person name="Kumar H."/>
            <person name="Dicks L."/>
            <person name="Salminen S."/>
            <person name="Nakagawa J."/>
            <person name="Arita M."/>
            <person name="Endo A."/>
        </authorList>
    </citation>
    <scope>NUCLEOTIDE SEQUENCE [LARGE SCALE GENOMIC DNA]</scope>
    <source>
        <strain evidence="1 2">FF30-6</strain>
    </source>
</reference>
<dbReference type="SUPFAM" id="SSF160719">
    <property type="entry name" value="gpW/gp25-like"/>
    <property type="match status" value="1"/>
</dbReference>